<dbReference type="AlphaFoldDB" id="A0A1H9V531"/>
<dbReference type="EMBL" id="FOGU01000006">
    <property type="protein sequence ID" value="SES16651.1"/>
    <property type="molecule type" value="Genomic_DNA"/>
</dbReference>
<name>A0A1H9V531_9RHOB</name>
<dbReference type="STRING" id="641238.SAMN04490244_106245"/>
<evidence type="ECO:0008006" key="3">
    <source>
        <dbReference type="Google" id="ProtNLM"/>
    </source>
</evidence>
<keyword evidence="2" id="KW-1185">Reference proteome</keyword>
<organism evidence="1 2">
    <name type="scientific">Tranquillimonas rosea</name>
    <dbReference type="NCBI Taxonomy" id="641238"/>
    <lineage>
        <taxon>Bacteria</taxon>
        <taxon>Pseudomonadati</taxon>
        <taxon>Pseudomonadota</taxon>
        <taxon>Alphaproteobacteria</taxon>
        <taxon>Rhodobacterales</taxon>
        <taxon>Roseobacteraceae</taxon>
        <taxon>Tranquillimonas</taxon>
    </lineage>
</organism>
<evidence type="ECO:0000313" key="1">
    <source>
        <dbReference type="EMBL" id="SES16651.1"/>
    </source>
</evidence>
<protein>
    <recommendedName>
        <fullName evidence="3">Phosphoadenosine phosphosulfate reductase</fullName>
    </recommendedName>
</protein>
<sequence length="316" mass="34585">MSALDTSIPEESDEDMDGAQGADVDSFAYALDADHFIRFQRRGPNLLVSFEPTMDGETPLEAVTPRLDPLAQEMEWSTLSLVSRGHTWFRRPEVIGFFDALVDGTLLDQFENVLFYGASSGGHAALSFAITAPMARVLALAPQAALGPEAPWDTRFGGAANGVDFAARYVPSADHLEVAESILLPFDPTIPEDGRHAEALASDVTLPLQCRHLGPDLDATLDQLGVLDDIVAEAMEGTLTAQQFYTALRARHNHGPYLRRLVRRLDAAGRPYLEAIVVRFLAEQQGRKRYRKRLDELTAQLAGRGLHLPPQRDGAG</sequence>
<proteinExistence type="predicted"/>
<dbReference type="Proteomes" id="UP000198885">
    <property type="component" value="Unassembled WGS sequence"/>
</dbReference>
<evidence type="ECO:0000313" key="2">
    <source>
        <dbReference type="Proteomes" id="UP000198885"/>
    </source>
</evidence>
<dbReference type="OrthoDB" id="7840273at2"/>
<reference evidence="1 2" key="1">
    <citation type="submission" date="2016-10" db="EMBL/GenBank/DDBJ databases">
        <authorList>
            <person name="de Groot N.N."/>
        </authorList>
    </citation>
    <scope>NUCLEOTIDE SEQUENCE [LARGE SCALE GENOMIC DNA]</scope>
    <source>
        <strain evidence="1 2">DSM 23042</strain>
    </source>
</reference>
<dbReference type="RefSeq" id="WP_092693943.1">
    <property type="nucleotide sequence ID" value="NZ_FOGU01000006.1"/>
</dbReference>
<accession>A0A1H9V531</accession>
<dbReference type="InterPro" id="IPR029058">
    <property type="entry name" value="AB_hydrolase_fold"/>
</dbReference>
<dbReference type="SUPFAM" id="SSF53474">
    <property type="entry name" value="alpha/beta-Hydrolases"/>
    <property type="match status" value="1"/>
</dbReference>
<gene>
    <name evidence="1" type="ORF">SAMN04490244_106245</name>
</gene>